<accession>A0ABU3QVN2</accession>
<protein>
    <submittedName>
        <fullName evidence="2">Endonuclease/exonuclease/phosphatase family protein</fullName>
    </submittedName>
</protein>
<feature type="domain" description="Endonuclease/exonuclease/phosphatase" evidence="1">
    <location>
        <begin position="9"/>
        <end position="307"/>
    </location>
</feature>
<dbReference type="InterPro" id="IPR036691">
    <property type="entry name" value="Endo/exonu/phosph_ase_sf"/>
</dbReference>
<keyword evidence="2" id="KW-0378">Hydrolase</keyword>
<organism evidence="2 3">
    <name type="scientific">Psychrosphaera aquimarina</name>
    <dbReference type="NCBI Taxonomy" id="2044854"/>
    <lineage>
        <taxon>Bacteria</taxon>
        <taxon>Pseudomonadati</taxon>
        <taxon>Pseudomonadota</taxon>
        <taxon>Gammaproteobacteria</taxon>
        <taxon>Alteromonadales</taxon>
        <taxon>Pseudoalteromonadaceae</taxon>
        <taxon>Psychrosphaera</taxon>
    </lineage>
</organism>
<comment type="caution">
    <text evidence="2">The sequence shown here is derived from an EMBL/GenBank/DDBJ whole genome shotgun (WGS) entry which is preliminary data.</text>
</comment>
<dbReference type="Gene3D" id="3.60.10.10">
    <property type="entry name" value="Endonuclease/exonuclease/phosphatase"/>
    <property type="match status" value="1"/>
</dbReference>
<dbReference type="RefSeq" id="WP_315945445.1">
    <property type="nucleotide sequence ID" value="NZ_JAWCUA010000001.1"/>
</dbReference>
<evidence type="ECO:0000313" key="2">
    <source>
        <dbReference type="EMBL" id="MDU0111486.1"/>
    </source>
</evidence>
<reference evidence="2 3" key="1">
    <citation type="submission" date="2023-10" db="EMBL/GenBank/DDBJ databases">
        <title>Psychrosphaera aquimaarina strain SW33 isolated from seawater.</title>
        <authorList>
            <person name="Bayburt H."/>
            <person name="Kim J.M."/>
            <person name="Choi B.J."/>
            <person name="Jeon C.O."/>
        </authorList>
    </citation>
    <scope>NUCLEOTIDE SEQUENCE [LARGE SCALE GENOMIC DNA]</scope>
    <source>
        <strain evidence="2 3">KCTC 52743</strain>
    </source>
</reference>
<sequence length="353" mass="40650">MQLKIATFNLFNYLEPPNAYYEFERIYSAEQWQKKQNWISNYLTEYQPDIIGFQEVFSTKSLKQLVKQQGYDYFAVVDEPEVIDDFIYRRPVVAIASRYPIKDVVAVEPNVDLVQALGVDTEFSFSRKVLRANIEIPHLGCCDCYVVHFKSKRSMIEFDDSNSNLSPEQVIIENLKAQIAGGWGSTVQRGNEATLLMVDMIERRQATGYPMILMGDFNNTLHDGVLSHLLIDNLRFVSAFDQNTYLAKYCLNDAWNLFNNVYMNEIKQSPDSDDINEQLQKAPQRAPTHYFNGKGSVLDYILLSSEFDASHHNSLYQVSNYTTYDKQLINPVFEHDGESTDHGIVMVTMTLRS</sequence>
<dbReference type="EMBL" id="JAWCUA010000001">
    <property type="protein sequence ID" value="MDU0111486.1"/>
    <property type="molecule type" value="Genomic_DNA"/>
</dbReference>
<evidence type="ECO:0000313" key="3">
    <source>
        <dbReference type="Proteomes" id="UP001257914"/>
    </source>
</evidence>
<dbReference type="PANTHER" id="PTHR14859:SF15">
    <property type="entry name" value="ENDONUCLEASE_EXONUCLEASE_PHOSPHATASE DOMAIN-CONTAINING PROTEIN"/>
    <property type="match status" value="1"/>
</dbReference>
<gene>
    <name evidence="2" type="ORF">RT723_00330</name>
</gene>
<keyword evidence="3" id="KW-1185">Reference proteome</keyword>
<keyword evidence="2" id="KW-0255">Endonuclease</keyword>
<evidence type="ECO:0000259" key="1">
    <source>
        <dbReference type="Pfam" id="PF03372"/>
    </source>
</evidence>
<proteinExistence type="predicted"/>
<keyword evidence="2" id="KW-0540">Nuclease</keyword>
<dbReference type="SUPFAM" id="SSF56219">
    <property type="entry name" value="DNase I-like"/>
    <property type="match status" value="1"/>
</dbReference>
<dbReference type="Pfam" id="PF03372">
    <property type="entry name" value="Exo_endo_phos"/>
    <property type="match status" value="1"/>
</dbReference>
<name>A0ABU3QVN2_9GAMM</name>
<dbReference type="Proteomes" id="UP001257914">
    <property type="component" value="Unassembled WGS sequence"/>
</dbReference>
<dbReference type="GO" id="GO:0004519">
    <property type="term" value="F:endonuclease activity"/>
    <property type="evidence" value="ECO:0007669"/>
    <property type="project" value="UniProtKB-KW"/>
</dbReference>
<dbReference type="InterPro" id="IPR051916">
    <property type="entry name" value="GPI-anchor_lipid_remodeler"/>
</dbReference>
<dbReference type="PANTHER" id="PTHR14859">
    <property type="entry name" value="CALCOFLUOR WHITE HYPERSENSITIVE PROTEIN PRECURSOR"/>
    <property type="match status" value="1"/>
</dbReference>
<dbReference type="InterPro" id="IPR005135">
    <property type="entry name" value="Endo/exonuclease/phosphatase"/>
</dbReference>